<keyword evidence="2" id="KW-1133">Transmembrane helix</keyword>
<evidence type="ECO:0000256" key="2">
    <source>
        <dbReference type="SAM" id="Phobius"/>
    </source>
</evidence>
<organism evidence="3 4">
    <name type="scientific">Caenorhabditis tropicalis</name>
    <dbReference type="NCBI Taxonomy" id="1561998"/>
    <lineage>
        <taxon>Eukaryota</taxon>
        <taxon>Metazoa</taxon>
        <taxon>Ecdysozoa</taxon>
        <taxon>Nematoda</taxon>
        <taxon>Chromadorea</taxon>
        <taxon>Rhabditida</taxon>
        <taxon>Rhabditina</taxon>
        <taxon>Rhabditomorpha</taxon>
        <taxon>Rhabditoidea</taxon>
        <taxon>Rhabditidae</taxon>
        <taxon>Peloderinae</taxon>
        <taxon>Caenorhabditis</taxon>
    </lineage>
</organism>
<sequence length="284" mass="29654">MWDRENFNKISSRLNNNSRLTINFLSTRTFIDESTMQMINIFLFATLLLAPIALINGDEAPQSLAGVEGNVFPAKTAAPEVPAPEVPAPEATAAPEVPAPEATAAPEVPAPEATAAPEVPAPEATAAPEVPAPEATAAPEVPAPVEEAPAPEATSAPEVPAPVEEAPAPEVPAPVEPAPVEEAPVPASEVPEVPADGVTEESVVKSSRPVFSTEIPSEESTIFDEEALNATSVSFRPAGTFLVVPIVLFALLVQSAFRNPDVVDVRLVEVAETIGSMERVLMNK</sequence>
<name>A0A1I7UXN6_9PELO</name>
<evidence type="ECO:0000313" key="4">
    <source>
        <dbReference type="WBParaSite" id="Csp11.Scaffold630.g20370.t2"/>
    </source>
</evidence>
<reference evidence="4" key="1">
    <citation type="submission" date="2016-11" db="UniProtKB">
        <authorList>
            <consortium name="WormBaseParasite"/>
        </authorList>
    </citation>
    <scope>IDENTIFICATION</scope>
</reference>
<protein>
    <submittedName>
        <fullName evidence="4">Col_cuticle_N domain-containing protein</fullName>
    </submittedName>
</protein>
<accession>A0A1I7UXN6</accession>
<feature type="region of interest" description="Disordered" evidence="1">
    <location>
        <begin position="145"/>
        <end position="175"/>
    </location>
</feature>
<evidence type="ECO:0000313" key="3">
    <source>
        <dbReference type="Proteomes" id="UP000095282"/>
    </source>
</evidence>
<keyword evidence="2" id="KW-0812">Transmembrane</keyword>
<feature type="transmembrane region" description="Helical" evidence="2">
    <location>
        <begin position="35"/>
        <end position="55"/>
    </location>
</feature>
<dbReference type="Proteomes" id="UP000095282">
    <property type="component" value="Unplaced"/>
</dbReference>
<keyword evidence="3" id="KW-1185">Reference proteome</keyword>
<proteinExistence type="predicted"/>
<evidence type="ECO:0000256" key="1">
    <source>
        <dbReference type="SAM" id="MobiDB-lite"/>
    </source>
</evidence>
<dbReference type="WBParaSite" id="Csp11.Scaffold630.g20370.t2">
    <property type="protein sequence ID" value="Csp11.Scaffold630.g20370.t2"/>
    <property type="gene ID" value="Csp11.Scaffold630.g20370"/>
</dbReference>
<dbReference type="AlphaFoldDB" id="A0A1I7UXN6"/>
<keyword evidence="2" id="KW-0472">Membrane</keyword>
<feature type="compositionally biased region" description="Low complexity" evidence="1">
    <location>
        <begin position="145"/>
        <end position="168"/>
    </location>
</feature>